<evidence type="ECO:0000256" key="1">
    <source>
        <dbReference type="SAM" id="MobiDB-lite"/>
    </source>
</evidence>
<feature type="transmembrane region" description="Helical" evidence="2">
    <location>
        <begin position="398"/>
        <end position="417"/>
    </location>
</feature>
<keyword evidence="4" id="KW-1185">Reference proteome</keyword>
<dbReference type="InterPro" id="IPR046345">
    <property type="entry name" value="TraB_PrgY-like"/>
</dbReference>
<dbReference type="EMBL" id="OZ023703">
    <property type="protein sequence ID" value="CAK9871611.1"/>
    <property type="molecule type" value="Genomic_DNA"/>
</dbReference>
<dbReference type="PANTHER" id="PTHR21530">
    <property type="entry name" value="PHEROMONE SHUTDOWN PROTEIN"/>
    <property type="match status" value="1"/>
</dbReference>
<sequence length="423" mass="46076">MSEFRDMSAAAAAASSQTFPAQTSAISDPNSGGREREENVTMLLEDASDNQFRQVGGGDSSAAISGNGLGEKEKKKLNLALESAASDGDGILLESAVSDGGDGILLAVQREQEEEEEEEQPVSVDGEIVSGGDNGEAEESREDVGKHVMTLQCQSSAPGGICIVRIVGTAHVSKDSCKEVEDVIRHVKPQVVFLELCTSRVAILVPQKFQVPTFSKMLEMWRKKEMNAFGVIYSWFLAKVGEKLEVLPGSEFRVGYEQALACGAKVTLGDRPVHITLQRTWARMSMWHKAKFFYSILLGSIFMPTADELATMMEKMEKTDEITYMIQTLSKTFPTLLETLVQERDQYMVASLRSVARQSTSVVAVVGRGHLAGIAANWEQDIPVESLLTVPKRKPRQLGLWSAAALAIGGLALVAGVHHMRNR</sequence>
<organism evidence="3 4">
    <name type="scientific">Sphagnum jensenii</name>
    <dbReference type="NCBI Taxonomy" id="128206"/>
    <lineage>
        <taxon>Eukaryota</taxon>
        <taxon>Viridiplantae</taxon>
        <taxon>Streptophyta</taxon>
        <taxon>Embryophyta</taxon>
        <taxon>Bryophyta</taxon>
        <taxon>Sphagnophytina</taxon>
        <taxon>Sphagnopsida</taxon>
        <taxon>Sphagnales</taxon>
        <taxon>Sphagnaceae</taxon>
        <taxon>Sphagnum</taxon>
    </lineage>
</organism>
<evidence type="ECO:0000313" key="3">
    <source>
        <dbReference type="EMBL" id="CAK9871611.1"/>
    </source>
</evidence>
<feature type="region of interest" description="Disordered" evidence="1">
    <location>
        <begin position="110"/>
        <end position="142"/>
    </location>
</feature>
<feature type="region of interest" description="Disordered" evidence="1">
    <location>
        <begin position="1"/>
        <end position="40"/>
    </location>
</feature>
<dbReference type="CDD" id="cd14726">
    <property type="entry name" value="TraB_PrgY-like"/>
    <property type="match status" value="1"/>
</dbReference>
<proteinExistence type="predicted"/>
<dbReference type="InterPro" id="IPR002816">
    <property type="entry name" value="TraB/PrgY/GumN_fam"/>
</dbReference>
<dbReference type="Proteomes" id="UP001497522">
    <property type="component" value="Chromosome 2"/>
</dbReference>
<protein>
    <recommendedName>
        <fullName evidence="5">TraB domain-containing protein</fullName>
    </recommendedName>
</protein>
<keyword evidence="2" id="KW-1133">Transmembrane helix</keyword>
<keyword evidence="2" id="KW-0812">Transmembrane</keyword>
<name>A0ABP1B8U6_9BRYO</name>
<evidence type="ECO:0000313" key="4">
    <source>
        <dbReference type="Proteomes" id="UP001497522"/>
    </source>
</evidence>
<evidence type="ECO:0008006" key="5">
    <source>
        <dbReference type="Google" id="ProtNLM"/>
    </source>
</evidence>
<dbReference type="PANTHER" id="PTHR21530:SF7">
    <property type="entry name" value="TRAB DOMAIN-CONTAINING PROTEIN"/>
    <property type="match status" value="1"/>
</dbReference>
<dbReference type="Pfam" id="PF01963">
    <property type="entry name" value="TraB_PrgY_gumN"/>
    <property type="match status" value="1"/>
</dbReference>
<gene>
    <name evidence="3" type="ORF">CSSPJE1EN2_LOCUS14279</name>
</gene>
<evidence type="ECO:0000256" key="2">
    <source>
        <dbReference type="SAM" id="Phobius"/>
    </source>
</evidence>
<reference evidence="3 4" key="1">
    <citation type="submission" date="2024-03" db="EMBL/GenBank/DDBJ databases">
        <authorList>
            <consortium name="ELIXIR-Norway"/>
            <consortium name="Elixir Norway"/>
        </authorList>
    </citation>
    <scope>NUCLEOTIDE SEQUENCE [LARGE SCALE GENOMIC DNA]</scope>
</reference>
<feature type="compositionally biased region" description="Low complexity" evidence="1">
    <location>
        <begin position="8"/>
        <end position="25"/>
    </location>
</feature>
<keyword evidence="2" id="KW-0472">Membrane</keyword>
<accession>A0ABP1B8U6</accession>